<dbReference type="GO" id="GO:0005524">
    <property type="term" value="F:ATP binding"/>
    <property type="evidence" value="ECO:0007669"/>
    <property type="project" value="UniProtKB-KW"/>
</dbReference>
<dbReference type="GO" id="GO:0019740">
    <property type="term" value="P:nitrogen utilization"/>
    <property type="evidence" value="ECO:0007669"/>
    <property type="project" value="TreeGrafter"/>
</dbReference>
<dbReference type="InterPro" id="IPR036651">
    <property type="entry name" value="Gln_synt_N_sf"/>
</dbReference>
<dbReference type="PROSITE" id="PS00181">
    <property type="entry name" value="GLNA_ATP"/>
    <property type="match status" value="1"/>
</dbReference>
<dbReference type="Gene3D" id="3.10.20.70">
    <property type="entry name" value="Glutamine synthetase, N-terminal domain"/>
    <property type="match status" value="1"/>
</dbReference>
<feature type="binding site" evidence="7">
    <location>
        <position position="357"/>
    </location>
    <ligand>
        <name>Mg(2+)</name>
        <dbReference type="ChEBI" id="CHEBI:18420"/>
        <label>1</label>
    </ligand>
</feature>
<reference evidence="15" key="1">
    <citation type="submission" date="2018-03" db="EMBL/GenBank/DDBJ databases">
        <authorList>
            <person name="Rodrigo-Torres L."/>
            <person name="Arahal R. D."/>
            <person name="Lucena T."/>
        </authorList>
    </citation>
    <scope>NUCLEOTIDE SEQUENCE [LARGE SCALE GENOMIC DNA]</scope>
    <source>
        <strain evidence="15">CECT 8871</strain>
    </source>
</reference>
<dbReference type="GO" id="GO:0005737">
    <property type="term" value="C:cytoplasm"/>
    <property type="evidence" value="ECO:0007669"/>
    <property type="project" value="TreeGrafter"/>
</dbReference>
<evidence type="ECO:0000256" key="8">
    <source>
        <dbReference type="PIRSR" id="PIRSR604809-50"/>
    </source>
</evidence>
<dbReference type="InterPro" id="IPR008146">
    <property type="entry name" value="Gln_synth_cat_dom"/>
</dbReference>
<dbReference type="InterPro" id="IPR027302">
    <property type="entry name" value="Gln_synth_N_conserv_site"/>
</dbReference>
<evidence type="ECO:0000313" key="14">
    <source>
        <dbReference type="EMBL" id="SPF80856.1"/>
    </source>
</evidence>
<keyword evidence="6 11" id="KW-0067">ATP-binding</keyword>
<comment type="catalytic activity">
    <reaction evidence="11">
        <text>L-glutamate + NH4(+) + ATP = L-glutamine + ADP + phosphate + H(+)</text>
        <dbReference type="Rhea" id="RHEA:16169"/>
        <dbReference type="ChEBI" id="CHEBI:15378"/>
        <dbReference type="ChEBI" id="CHEBI:28938"/>
        <dbReference type="ChEBI" id="CHEBI:29985"/>
        <dbReference type="ChEBI" id="CHEBI:30616"/>
        <dbReference type="ChEBI" id="CHEBI:43474"/>
        <dbReference type="ChEBI" id="CHEBI:58359"/>
        <dbReference type="ChEBI" id="CHEBI:456216"/>
        <dbReference type="EC" id="6.3.1.2"/>
    </reaction>
</comment>
<feature type="binding site" evidence="5">
    <location>
        <position position="359"/>
    </location>
    <ligand>
        <name>L-glutamate</name>
        <dbReference type="ChEBI" id="CHEBI:29985"/>
    </ligand>
</feature>
<keyword evidence="7" id="KW-0479">Metal-binding</keyword>
<feature type="binding site" evidence="7">
    <location>
        <position position="213"/>
    </location>
    <ligand>
        <name>Mg(2+)</name>
        <dbReference type="ChEBI" id="CHEBI:18420"/>
        <label>1</label>
    </ligand>
</feature>
<evidence type="ECO:0000256" key="9">
    <source>
        <dbReference type="PROSITE-ProRule" id="PRU01330"/>
    </source>
</evidence>
<dbReference type="PANTHER" id="PTHR43407">
    <property type="entry name" value="GLUTAMINE SYNTHETASE"/>
    <property type="match status" value="1"/>
</dbReference>
<dbReference type="Gene3D" id="3.30.590.10">
    <property type="entry name" value="Glutamine synthetase/guanido kinase, catalytic domain"/>
    <property type="match status" value="1"/>
</dbReference>
<dbReference type="Pfam" id="PF00120">
    <property type="entry name" value="Gln-synt_C"/>
    <property type="match status" value="1"/>
</dbReference>
<dbReference type="InterPro" id="IPR027303">
    <property type="entry name" value="Gln_synth_gly_rich_site"/>
</dbReference>
<evidence type="ECO:0000256" key="11">
    <source>
        <dbReference type="RuleBase" id="RU004356"/>
    </source>
</evidence>
<organism evidence="14 15">
    <name type="scientific">Pseudoprimorskyibacter insulae</name>
    <dbReference type="NCBI Taxonomy" id="1695997"/>
    <lineage>
        <taxon>Bacteria</taxon>
        <taxon>Pseudomonadati</taxon>
        <taxon>Pseudomonadota</taxon>
        <taxon>Alphaproteobacteria</taxon>
        <taxon>Rhodobacterales</taxon>
        <taxon>Paracoccaceae</taxon>
        <taxon>Pseudoprimorskyibacter</taxon>
    </lineage>
</organism>
<keyword evidence="8" id="KW-0597">Phosphoprotein</keyword>
<keyword evidence="4" id="KW-0535">Nitrogen fixation</keyword>
<evidence type="ECO:0000256" key="1">
    <source>
        <dbReference type="ARBA" id="ARBA00003117"/>
    </source>
</evidence>
<dbReference type="InterPro" id="IPR008147">
    <property type="entry name" value="Gln_synt_N"/>
</dbReference>
<evidence type="ECO:0000259" key="13">
    <source>
        <dbReference type="PROSITE" id="PS51987"/>
    </source>
</evidence>
<feature type="binding site" evidence="5">
    <location>
        <position position="321"/>
    </location>
    <ligand>
        <name>L-glutamate</name>
        <dbReference type="ChEBI" id="CHEBI:29985"/>
    </ligand>
</feature>
<evidence type="ECO:0000259" key="12">
    <source>
        <dbReference type="PROSITE" id="PS51986"/>
    </source>
</evidence>
<name>A0A2R8AXV5_9RHOB</name>
<gene>
    <name evidence="14" type="primary">glnA</name>
    <name evidence="14" type="ORF">PRI8871_02669</name>
</gene>
<dbReference type="SUPFAM" id="SSF54368">
    <property type="entry name" value="Glutamine synthetase, N-terminal domain"/>
    <property type="match status" value="1"/>
</dbReference>
<dbReference type="GO" id="GO:0004356">
    <property type="term" value="F:glutamine synthetase activity"/>
    <property type="evidence" value="ECO:0007669"/>
    <property type="project" value="UniProtKB-EC"/>
</dbReference>
<sequence>MSKDAVLKTIKDEDIDYVDIRFTDPRGKLQHVTVVSDLVDEDFLEEGFMFDGSSIAGWKSIEASDMKLMPDTESAYIDPFYAEKTLCIHCSVVEPDTGEAYDRDPRGTAAKAEAYLKSSGIGDVAYFGPEAEFFLFDDVKYAVKPNKVSFEVDADHAAWNTDAEFEMGNLGHRPGYKGGYFPVNPSDDGQDIRSEMLSTMKRLGMKVDKHHHEVATSQHELGLIFGTLVKQADELQKYKYVIHNVAQAYGRSATFMPKPIKGDNGSGMHVNMSIWKDGKPLFAGDKYADLSDEALYFIGGILTHAKALNAFTNPATNSYKRLVPGFEAPVLRAYSARNRSGCVRIPWTESPKAKRVEARFPDPAANPYLCFAALLMAGLDGIKNKIHPGEASDKNLYDLPAEELAGIPTVCGSLREALDELKADMDFLLAGDVFTKDQIEGYIDLKMEEVIDFETTPHPVEFVNYYSC</sequence>
<accession>A0A2R8AXV5</accession>
<feature type="binding site" evidence="6">
    <location>
        <position position="352"/>
    </location>
    <ligand>
        <name>ATP</name>
        <dbReference type="ChEBI" id="CHEBI:30616"/>
    </ligand>
</feature>
<evidence type="ECO:0000256" key="5">
    <source>
        <dbReference type="PIRSR" id="PIRSR604809-1"/>
    </source>
</evidence>
<feature type="binding site" evidence="6">
    <location>
        <position position="339"/>
    </location>
    <ligand>
        <name>ATP</name>
        <dbReference type="ChEBI" id="CHEBI:30616"/>
    </ligand>
</feature>
<dbReference type="GO" id="GO:0016020">
    <property type="term" value="C:membrane"/>
    <property type="evidence" value="ECO:0007669"/>
    <property type="project" value="TreeGrafter"/>
</dbReference>
<feature type="domain" description="GS beta-grasp" evidence="12">
    <location>
        <begin position="13"/>
        <end position="97"/>
    </location>
</feature>
<evidence type="ECO:0000256" key="10">
    <source>
        <dbReference type="RuleBase" id="RU000384"/>
    </source>
</evidence>
<comment type="function">
    <text evidence="1">Catalyzes the ATP-dependent biosynthesis of glutamine from glutamate and ammonia.</text>
</comment>
<dbReference type="Proteomes" id="UP000244904">
    <property type="component" value="Unassembled WGS sequence"/>
</dbReference>
<dbReference type="InterPro" id="IPR014746">
    <property type="entry name" value="Gln_synth/guanido_kin_cat_dom"/>
</dbReference>
<feature type="binding site" evidence="5">
    <location>
        <position position="339"/>
    </location>
    <ligand>
        <name>L-glutamate</name>
        <dbReference type="ChEBI" id="CHEBI:29985"/>
    </ligand>
</feature>
<dbReference type="GO" id="GO:0046872">
    <property type="term" value="F:metal ion binding"/>
    <property type="evidence" value="ECO:0007669"/>
    <property type="project" value="UniProtKB-KW"/>
</dbReference>
<dbReference type="EC" id="6.3.1.2" evidence="11"/>
<evidence type="ECO:0000256" key="6">
    <source>
        <dbReference type="PIRSR" id="PIRSR604809-2"/>
    </source>
</evidence>
<keyword evidence="15" id="KW-1185">Reference proteome</keyword>
<feature type="binding site" evidence="6">
    <location>
        <position position="208"/>
    </location>
    <ligand>
        <name>ATP</name>
        <dbReference type="ChEBI" id="CHEBI:30616"/>
    </ligand>
</feature>
<dbReference type="OrthoDB" id="9807095at2"/>
<dbReference type="SUPFAM" id="SSF55931">
    <property type="entry name" value="Glutamine synthetase/guanido kinase"/>
    <property type="match status" value="1"/>
</dbReference>
<feature type="binding site" evidence="5">
    <location>
        <begin position="264"/>
        <end position="265"/>
    </location>
    <ligand>
        <name>L-glutamate</name>
        <dbReference type="ChEBI" id="CHEBI:29985"/>
    </ligand>
</feature>
<dbReference type="Pfam" id="PF03951">
    <property type="entry name" value="Gln-synt_N"/>
    <property type="match status" value="1"/>
</dbReference>
<dbReference type="PROSITE" id="PS00180">
    <property type="entry name" value="GLNA_1"/>
    <property type="match status" value="1"/>
</dbReference>
<evidence type="ECO:0000256" key="3">
    <source>
        <dbReference type="ARBA" id="ARBA00011258"/>
    </source>
</evidence>
<dbReference type="AlphaFoldDB" id="A0A2R8AXV5"/>
<keyword evidence="11 14" id="KW-0436">Ligase</keyword>
<comment type="subunit">
    <text evidence="3">Oligomer of 12 subunits arranged in the form of two hexameric ring.</text>
</comment>
<feature type="binding site" evidence="5">
    <location>
        <position position="327"/>
    </location>
    <ligand>
        <name>L-glutamate</name>
        <dbReference type="ChEBI" id="CHEBI:29985"/>
    </ligand>
</feature>
<comment type="similarity">
    <text evidence="2 9 10">Belongs to the glutamine synthetase family.</text>
</comment>
<evidence type="ECO:0000256" key="2">
    <source>
        <dbReference type="ARBA" id="ARBA00009897"/>
    </source>
</evidence>
<dbReference type="EMBL" id="OMOJ01000005">
    <property type="protein sequence ID" value="SPF80856.1"/>
    <property type="molecule type" value="Genomic_DNA"/>
</dbReference>
<dbReference type="PROSITE" id="PS51986">
    <property type="entry name" value="GS_BETA_GRASP"/>
    <property type="match status" value="1"/>
</dbReference>
<dbReference type="SMART" id="SM01230">
    <property type="entry name" value="Gln-synt_C"/>
    <property type="match status" value="1"/>
</dbReference>
<feature type="binding site" evidence="7">
    <location>
        <position position="132"/>
    </location>
    <ligand>
        <name>Mg(2+)</name>
        <dbReference type="ChEBI" id="CHEBI:18420"/>
        <label>1</label>
    </ligand>
</feature>
<dbReference type="PANTHER" id="PTHR43407:SF2">
    <property type="entry name" value="GLUTAMINE SYNTHETASE"/>
    <property type="match status" value="1"/>
</dbReference>
<dbReference type="PROSITE" id="PS51987">
    <property type="entry name" value="GS_CATALYTIC"/>
    <property type="match status" value="1"/>
</dbReference>
<evidence type="ECO:0000256" key="7">
    <source>
        <dbReference type="PIRSR" id="PIRSR604809-3"/>
    </source>
</evidence>
<dbReference type="NCBIfam" id="TIGR00653">
    <property type="entry name" value="GlnA"/>
    <property type="match status" value="1"/>
</dbReference>
<feature type="modified residue" description="O-AMP-tyrosine" evidence="8">
    <location>
        <position position="397"/>
    </location>
</feature>
<proteinExistence type="inferred from homology"/>
<comment type="cofactor">
    <cofactor evidence="7">
        <name>Mg(2+)</name>
        <dbReference type="ChEBI" id="CHEBI:18420"/>
    </cofactor>
    <text evidence="7">Binds 2 Mg(2+) ions per subunit.</text>
</comment>
<keyword evidence="7" id="KW-0460">Magnesium</keyword>
<feature type="binding site" evidence="7">
    <location>
        <position position="269"/>
    </location>
    <ligand>
        <name>Mg(2+)</name>
        <dbReference type="ChEBI" id="CHEBI:18420"/>
        <label>1</label>
    </ligand>
</feature>
<dbReference type="GO" id="GO:0006542">
    <property type="term" value="P:glutamine biosynthetic process"/>
    <property type="evidence" value="ECO:0007669"/>
    <property type="project" value="InterPro"/>
</dbReference>
<keyword evidence="6 11" id="KW-0547">Nucleotide-binding</keyword>
<evidence type="ECO:0000313" key="15">
    <source>
        <dbReference type="Proteomes" id="UP000244904"/>
    </source>
</evidence>
<dbReference type="RefSeq" id="WP_108886706.1">
    <property type="nucleotide sequence ID" value="NZ_OMOJ01000005.1"/>
</dbReference>
<feature type="domain" description="GS catalytic" evidence="13">
    <location>
        <begin position="105"/>
        <end position="468"/>
    </location>
</feature>
<dbReference type="InterPro" id="IPR004809">
    <property type="entry name" value="Gln_synth_I"/>
</dbReference>
<dbReference type="FunFam" id="3.30.590.10:FF:000001">
    <property type="entry name" value="Glutamine synthetase"/>
    <property type="match status" value="1"/>
</dbReference>
<protein>
    <recommendedName>
        <fullName evidence="11">Glutamine synthetase</fullName>
        <ecNumber evidence="11">6.3.1.2</ecNumber>
    </recommendedName>
</protein>
<evidence type="ECO:0000256" key="4">
    <source>
        <dbReference type="ARBA" id="ARBA00023231"/>
    </source>
</evidence>
<feature type="binding site" evidence="7">
    <location>
        <position position="130"/>
    </location>
    <ligand>
        <name>Mg(2+)</name>
        <dbReference type="ChEBI" id="CHEBI:18420"/>
        <label>1</label>
    </ligand>
</feature>
<feature type="binding site" evidence="7">
    <location>
        <position position="220"/>
    </location>
    <ligand>
        <name>Mg(2+)</name>
        <dbReference type="ChEBI" id="CHEBI:18420"/>
        <label>1</label>
    </ligand>
</feature>